<evidence type="ECO:0000256" key="9">
    <source>
        <dbReference type="ARBA" id="ARBA00022705"/>
    </source>
</evidence>
<dbReference type="PANTHER" id="PTHR11076:SF33">
    <property type="entry name" value="DNA POLYMERASE KAPPA"/>
    <property type="match status" value="1"/>
</dbReference>
<dbReference type="Pfam" id="PF11799">
    <property type="entry name" value="IMS_C"/>
    <property type="match status" value="1"/>
</dbReference>
<comment type="catalytic activity">
    <reaction evidence="19">
        <text>DNA(n) + a 2'-deoxyribonucleoside 5'-triphosphate = DNA(n+1) + diphosphate</text>
        <dbReference type="Rhea" id="RHEA:22508"/>
        <dbReference type="Rhea" id="RHEA-COMP:17339"/>
        <dbReference type="Rhea" id="RHEA-COMP:17340"/>
        <dbReference type="ChEBI" id="CHEBI:33019"/>
        <dbReference type="ChEBI" id="CHEBI:61560"/>
        <dbReference type="ChEBI" id="CHEBI:173112"/>
        <dbReference type="EC" id="2.7.7.7"/>
    </reaction>
</comment>
<dbReference type="Proteomes" id="UP000274756">
    <property type="component" value="Unassembled WGS sequence"/>
</dbReference>
<dbReference type="AlphaFoldDB" id="A0A0N4U3Z8"/>
<dbReference type="OrthoDB" id="1747274at2759"/>
<proteinExistence type="inferred from homology"/>
<evidence type="ECO:0000256" key="7">
    <source>
        <dbReference type="ARBA" id="ARBA00022679"/>
    </source>
</evidence>
<evidence type="ECO:0000256" key="17">
    <source>
        <dbReference type="ARBA" id="ARBA00023204"/>
    </source>
</evidence>
<evidence type="ECO:0000256" key="20">
    <source>
        <dbReference type="PROSITE-ProRule" id="PRU01256"/>
    </source>
</evidence>
<dbReference type="PROSITE" id="PS50173">
    <property type="entry name" value="UMUC"/>
    <property type="match status" value="1"/>
</dbReference>
<dbReference type="InterPro" id="IPR043128">
    <property type="entry name" value="Rev_trsase/Diguanyl_cyclase"/>
</dbReference>
<protein>
    <recommendedName>
        <fullName evidence="5">DNA polymerase kappa</fullName>
        <ecNumber evidence="4">2.7.7.7</ecNumber>
    </recommendedName>
</protein>
<evidence type="ECO:0000256" key="16">
    <source>
        <dbReference type="ARBA" id="ARBA00023125"/>
    </source>
</evidence>
<keyword evidence="11 20" id="KW-0227">DNA damage</keyword>
<feature type="domain" description="UmuC" evidence="21">
    <location>
        <begin position="83"/>
        <end position="318"/>
    </location>
</feature>
<gene>
    <name evidence="23" type="ORF">DME_LOCUS5835</name>
</gene>
<evidence type="ECO:0000256" key="15">
    <source>
        <dbReference type="ARBA" id="ARBA00022932"/>
    </source>
</evidence>
<evidence type="ECO:0000313" key="23">
    <source>
        <dbReference type="EMBL" id="VDN55862.1"/>
    </source>
</evidence>
<keyword evidence="8" id="KW-0548">Nucleotidyltransferase</keyword>
<keyword evidence="14" id="KW-0460">Magnesium</keyword>
<dbReference type="FunFam" id="3.40.1170.60:FF:000002">
    <property type="entry name" value="Polymerase (DNA directed) kappa"/>
    <property type="match status" value="1"/>
</dbReference>
<keyword evidence="18" id="KW-0539">Nucleus</keyword>
<dbReference type="Gene3D" id="3.30.160.60">
    <property type="entry name" value="Classic Zinc Finger"/>
    <property type="match status" value="1"/>
</dbReference>
<keyword evidence="25" id="KW-1185">Reference proteome</keyword>
<dbReference type="WBParaSite" id="DME_0000147501-mRNA-1">
    <property type="protein sequence ID" value="DME_0000147501-mRNA-1"/>
    <property type="gene ID" value="DME_0000147501"/>
</dbReference>
<evidence type="ECO:0000256" key="1">
    <source>
        <dbReference type="ARBA" id="ARBA00001946"/>
    </source>
</evidence>
<dbReference type="FunFam" id="3.30.1490.100:FF:000004">
    <property type="entry name" value="DNA polymerase IV"/>
    <property type="match status" value="1"/>
</dbReference>
<evidence type="ECO:0000259" key="22">
    <source>
        <dbReference type="PROSITE" id="PS51908"/>
    </source>
</evidence>
<evidence type="ECO:0000313" key="26">
    <source>
        <dbReference type="WBParaSite" id="DME_0000147501-mRNA-1"/>
    </source>
</evidence>
<evidence type="ECO:0000256" key="5">
    <source>
        <dbReference type="ARBA" id="ARBA00016178"/>
    </source>
</evidence>
<dbReference type="EC" id="2.7.7.7" evidence="4"/>
<keyword evidence="12 20" id="KW-0863">Zinc-finger</keyword>
<evidence type="ECO:0000256" key="10">
    <source>
        <dbReference type="ARBA" id="ARBA00022723"/>
    </source>
</evidence>
<name>A0A0N4U3Z8_DRAME</name>
<dbReference type="GO" id="GO:0005634">
    <property type="term" value="C:nucleus"/>
    <property type="evidence" value="ECO:0007669"/>
    <property type="project" value="UniProtKB-SubCell"/>
</dbReference>
<dbReference type="SUPFAM" id="SSF56672">
    <property type="entry name" value="DNA/RNA polymerases"/>
    <property type="match status" value="1"/>
</dbReference>
<dbReference type="GO" id="GO:0006281">
    <property type="term" value="P:DNA repair"/>
    <property type="evidence" value="ECO:0007669"/>
    <property type="project" value="UniProtKB-KW"/>
</dbReference>
<keyword evidence="9" id="KW-0235">DNA replication</keyword>
<evidence type="ECO:0000256" key="12">
    <source>
        <dbReference type="ARBA" id="ARBA00022771"/>
    </source>
</evidence>
<dbReference type="PANTHER" id="PTHR11076">
    <property type="entry name" value="DNA REPAIR POLYMERASE UMUC / TRANSFERASE FAMILY MEMBER"/>
    <property type="match status" value="1"/>
</dbReference>
<keyword evidence="13" id="KW-0862">Zinc</keyword>
<evidence type="ECO:0000256" key="18">
    <source>
        <dbReference type="ARBA" id="ARBA00023242"/>
    </source>
</evidence>
<evidence type="ECO:0000313" key="24">
    <source>
        <dbReference type="Proteomes" id="UP000038040"/>
    </source>
</evidence>
<evidence type="ECO:0000256" key="13">
    <source>
        <dbReference type="ARBA" id="ARBA00022833"/>
    </source>
</evidence>
<keyword evidence="7" id="KW-0808">Transferase</keyword>
<comment type="subcellular location">
    <subcellularLocation>
        <location evidence="2">Nucleus</location>
    </subcellularLocation>
</comment>
<dbReference type="Gene3D" id="3.30.1490.100">
    <property type="entry name" value="DNA polymerase, Y-family, little finger domain"/>
    <property type="match status" value="1"/>
</dbReference>
<keyword evidence="16" id="KW-0238">DNA-binding</keyword>
<evidence type="ECO:0000256" key="2">
    <source>
        <dbReference type="ARBA" id="ARBA00004123"/>
    </source>
</evidence>
<dbReference type="GO" id="GO:0003684">
    <property type="term" value="F:damaged DNA binding"/>
    <property type="evidence" value="ECO:0007669"/>
    <property type="project" value="InterPro"/>
</dbReference>
<dbReference type="Gene3D" id="1.10.150.810">
    <property type="match status" value="1"/>
</dbReference>
<dbReference type="Gene3D" id="1.10.150.20">
    <property type="entry name" value="5' to 3' exonuclease, C-terminal subdomain"/>
    <property type="match status" value="1"/>
</dbReference>
<dbReference type="Gene3D" id="3.40.1170.60">
    <property type="match status" value="1"/>
</dbReference>
<evidence type="ECO:0000256" key="14">
    <source>
        <dbReference type="ARBA" id="ARBA00022842"/>
    </source>
</evidence>
<keyword evidence="15" id="KW-0239">DNA-directed DNA polymerase</keyword>
<reference evidence="26" key="1">
    <citation type="submission" date="2017-02" db="UniProtKB">
        <authorList>
            <consortium name="WormBaseParasite"/>
        </authorList>
    </citation>
    <scope>IDENTIFICATION</scope>
</reference>
<evidence type="ECO:0000256" key="3">
    <source>
        <dbReference type="ARBA" id="ARBA00010945"/>
    </source>
</evidence>
<keyword evidence="6" id="KW-0515">Mutator protein</keyword>
<evidence type="ECO:0000256" key="4">
    <source>
        <dbReference type="ARBA" id="ARBA00012417"/>
    </source>
</evidence>
<dbReference type="GO" id="GO:0042276">
    <property type="term" value="P:error-prone translesion synthesis"/>
    <property type="evidence" value="ECO:0007669"/>
    <property type="project" value="TreeGrafter"/>
</dbReference>
<dbReference type="InterPro" id="IPR036775">
    <property type="entry name" value="DNA_pol_Y-fam_lit_finger_sf"/>
</dbReference>
<dbReference type="InterPro" id="IPR017961">
    <property type="entry name" value="DNA_pol_Y-fam_little_finger"/>
</dbReference>
<dbReference type="Proteomes" id="UP000038040">
    <property type="component" value="Unplaced"/>
</dbReference>
<comment type="cofactor">
    <cofactor evidence="1">
        <name>Mg(2+)</name>
        <dbReference type="ChEBI" id="CHEBI:18420"/>
    </cofactor>
</comment>
<dbReference type="CDD" id="cd03586">
    <property type="entry name" value="PolY_Pol_IV_kappa"/>
    <property type="match status" value="1"/>
</dbReference>
<reference evidence="23 25" key="2">
    <citation type="submission" date="2018-11" db="EMBL/GenBank/DDBJ databases">
        <authorList>
            <consortium name="Pathogen Informatics"/>
        </authorList>
    </citation>
    <scope>NUCLEOTIDE SEQUENCE [LARGE SCALE GENOMIC DNA]</scope>
</reference>
<dbReference type="STRING" id="318479.A0A0N4U3Z8"/>
<dbReference type="EMBL" id="UYYG01001153">
    <property type="protein sequence ID" value="VDN55862.1"/>
    <property type="molecule type" value="Genomic_DNA"/>
</dbReference>
<dbReference type="Pfam" id="PF00817">
    <property type="entry name" value="IMS"/>
    <property type="match status" value="1"/>
</dbReference>
<dbReference type="InterPro" id="IPR050116">
    <property type="entry name" value="DNA_polymerase-Y"/>
</dbReference>
<dbReference type="InterPro" id="IPR001126">
    <property type="entry name" value="UmuC"/>
</dbReference>
<dbReference type="FunFam" id="1.10.150.810:FF:000001">
    <property type="entry name" value="DNA polymerase kappa"/>
    <property type="match status" value="1"/>
</dbReference>
<dbReference type="InterPro" id="IPR043502">
    <property type="entry name" value="DNA/RNA_pol_sf"/>
</dbReference>
<keyword evidence="17 20" id="KW-0234">DNA repair</keyword>
<accession>A0A0N4U3Z8</accession>
<evidence type="ECO:0000259" key="21">
    <source>
        <dbReference type="PROSITE" id="PS50173"/>
    </source>
</evidence>
<dbReference type="GO" id="GO:0003887">
    <property type="term" value="F:DNA-directed DNA polymerase activity"/>
    <property type="evidence" value="ECO:0007669"/>
    <property type="project" value="UniProtKB-KW"/>
</dbReference>
<keyword evidence="10" id="KW-0479">Metal-binding</keyword>
<dbReference type="InterPro" id="IPR022880">
    <property type="entry name" value="DNApol_IV"/>
</dbReference>
<dbReference type="PROSITE" id="PS51908">
    <property type="entry name" value="ZF_UBZ4"/>
    <property type="match status" value="1"/>
</dbReference>
<evidence type="ECO:0000313" key="25">
    <source>
        <dbReference type="Proteomes" id="UP000274756"/>
    </source>
</evidence>
<evidence type="ECO:0000256" key="6">
    <source>
        <dbReference type="ARBA" id="ARBA00022457"/>
    </source>
</evidence>
<evidence type="ECO:0000256" key="11">
    <source>
        <dbReference type="ARBA" id="ARBA00022763"/>
    </source>
</evidence>
<dbReference type="Gene3D" id="3.30.70.270">
    <property type="match status" value="1"/>
</dbReference>
<dbReference type="GO" id="GO:0006260">
    <property type="term" value="P:DNA replication"/>
    <property type="evidence" value="ECO:0007669"/>
    <property type="project" value="UniProtKB-KW"/>
</dbReference>
<comment type="similarity">
    <text evidence="3">Belongs to the DNA polymerase type-Y family.</text>
</comment>
<organism evidence="24 26">
    <name type="scientific">Dracunculus medinensis</name>
    <name type="common">Guinea worm</name>
    <dbReference type="NCBI Taxonomy" id="318479"/>
    <lineage>
        <taxon>Eukaryota</taxon>
        <taxon>Metazoa</taxon>
        <taxon>Ecdysozoa</taxon>
        <taxon>Nematoda</taxon>
        <taxon>Chromadorea</taxon>
        <taxon>Rhabditida</taxon>
        <taxon>Spirurina</taxon>
        <taxon>Dracunculoidea</taxon>
        <taxon>Dracunculidae</taxon>
        <taxon>Dracunculus</taxon>
    </lineage>
</organism>
<dbReference type="GO" id="GO:0008270">
    <property type="term" value="F:zinc ion binding"/>
    <property type="evidence" value="ECO:0007669"/>
    <property type="project" value="UniProtKB-KW"/>
</dbReference>
<dbReference type="SUPFAM" id="SSF100879">
    <property type="entry name" value="Lesion bypass DNA polymerase (Y-family), little finger domain"/>
    <property type="match status" value="1"/>
</dbReference>
<feature type="domain" description="UBZ4-type" evidence="22">
    <location>
        <begin position="530"/>
        <end position="557"/>
    </location>
</feature>
<evidence type="ECO:0000256" key="8">
    <source>
        <dbReference type="ARBA" id="ARBA00022695"/>
    </source>
</evidence>
<dbReference type="InterPro" id="IPR006642">
    <property type="entry name" value="Rad18_UBZ4"/>
</dbReference>
<sequence>MFNDNKAGLLAADKEHIEKIIKENTSVNYEQFIKKRNARIQSKIERNNKILSKITSEEIAKAEFEMDNYVNELEKTRDLTRICVCVDMDAFYAAVEMRDNPSLRDIPMAVGSESMLSTSNYVARQYGVRSAMPGFMARKICPQLKIVPCNFDKYRKASKQVREIFKEYDKNFVMGSLDEAYLDITEYVASRIDSVERQRKRFMGNCVCRLPRVPESAINIQDVQLFEDVCSKCCKKEITVSDTVVFGTNPEDIVHEMRFLIEQATGLTCSAGIAANSMIAKICSDFKKPNGQTRIANDRDEILKFMQNLPIRKVSGIGAVTEEILKGCGIHSCGDLYNKRALIKLFCSEHSWDGLLRISLGISHSSSSASEFSSRRKSISQERTFGATRDITCLLDILNSLCNELIDSFSHYCLKGGRSAALKIKFSTFDVITRCTSVNYVINNVEILYAICERMLRHELNHDKKEVRLLGVRISKLVFDNDKVWSNNPQGSNVPDDIASLIHDINDNDLAAKQSCGESEYNSDAGIEVMLYCPVCTDSFPNDLLSFNRHLDECLNW</sequence>
<evidence type="ECO:0000256" key="19">
    <source>
        <dbReference type="ARBA" id="ARBA00049244"/>
    </source>
</evidence>